<sequence length="259" mass="27438">MPESSGHATASTRPQALPSWLRLALLGSLAPVLWLQGRYVRRVTPRLPEPPGPRTGTVGAGPALRVLIAGDSAAAGVGAADQAQALSGQLLHHLAAHYTVHWDLWATTGHDSPALQARLDQASPQAFDVVVLSMGVNDVTALRAPTAWVQHQERIASTIQTKFGPRLLVHCAVPPMHAFSALPQPLRWFMGQWAHAMNAGLHRAVAASPWRRLHALPSQNAQQGLASDGFHPGPAGYAAWGQALASHVLAELQRGASGP</sequence>
<evidence type="ECO:0000313" key="3">
    <source>
        <dbReference type="Proteomes" id="UP000317365"/>
    </source>
</evidence>
<name>A0A515EJJ8_9BURK</name>
<reference evidence="3" key="1">
    <citation type="submission" date="2019-02" db="EMBL/GenBank/DDBJ databases">
        <title>Complete genome sequence of Rhodoferax sp. Gr-4.</title>
        <authorList>
            <person name="Jin L."/>
        </authorList>
    </citation>
    <scope>NUCLEOTIDE SEQUENCE [LARGE SCALE GENOMIC DNA]</scope>
    <source>
        <strain evidence="3">Gr-4</strain>
    </source>
</reference>
<dbReference type="Proteomes" id="UP000317365">
    <property type="component" value="Chromosome"/>
</dbReference>
<dbReference type="GO" id="GO:0016788">
    <property type="term" value="F:hydrolase activity, acting on ester bonds"/>
    <property type="evidence" value="ECO:0007669"/>
    <property type="project" value="UniProtKB-ARBA"/>
</dbReference>
<accession>A0A515EJJ8</accession>
<keyword evidence="3" id="KW-1185">Reference proteome</keyword>
<dbReference type="Gene3D" id="3.40.50.1110">
    <property type="entry name" value="SGNH hydrolase"/>
    <property type="match status" value="1"/>
</dbReference>
<dbReference type="AlphaFoldDB" id="A0A515EJJ8"/>
<dbReference type="KEGG" id="rhg:EXZ61_00760"/>
<keyword evidence="2" id="KW-0378">Hydrolase</keyword>
<organism evidence="2 3">
    <name type="scientific">Rhodoferax aquaticus</name>
    <dbReference type="NCBI Taxonomy" id="2527691"/>
    <lineage>
        <taxon>Bacteria</taxon>
        <taxon>Pseudomonadati</taxon>
        <taxon>Pseudomonadota</taxon>
        <taxon>Betaproteobacteria</taxon>
        <taxon>Burkholderiales</taxon>
        <taxon>Comamonadaceae</taxon>
        <taxon>Rhodoferax</taxon>
    </lineage>
</organism>
<dbReference type="RefSeq" id="WP_142808274.1">
    <property type="nucleotide sequence ID" value="NZ_CP036282.1"/>
</dbReference>
<proteinExistence type="predicted"/>
<dbReference type="InterPro" id="IPR036514">
    <property type="entry name" value="SGNH_hydro_sf"/>
</dbReference>
<dbReference type="Pfam" id="PF13472">
    <property type="entry name" value="Lipase_GDSL_2"/>
    <property type="match status" value="1"/>
</dbReference>
<dbReference type="InterPro" id="IPR013830">
    <property type="entry name" value="SGNH_hydro"/>
</dbReference>
<dbReference type="EMBL" id="CP036282">
    <property type="protein sequence ID" value="QDL52822.1"/>
    <property type="molecule type" value="Genomic_DNA"/>
</dbReference>
<reference evidence="3" key="2">
    <citation type="journal article" date="2020" name="Int. J. Syst. Evol. Microbiol.">
        <title>Genomic insights into a novel species Rhodoferax aquaticus sp. nov., isolated from freshwater.</title>
        <authorList>
            <person name="Li T."/>
            <person name="Zhuo Y."/>
            <person name="Jin C.Z."/>
            <person name="Wu X."/>
            <person name="Ko S.R."/>
            <person name="Jin F.J."/>
            <person name="Ahn C.Y."/>
            <person name="Oh H.M."/>
            <person name="Lee H.G."/>
            <person name="Jin L."/>
        </authorList>
    </citation>
    <scope>NUCLEOTIDE SEQUENCE [LARGE SCALE GENOMIC DNA]</scope>
    <source>
        <strain evidence="3">Gr-4</strain>
    </source>
</reference>
<evidence type="ECO:0000313" key="2">
    <source>
        <dbReference type="EMBL" id="QDL52822.1"/>
    </source>
</evidence>
<protein>
    <submittedName>
        <fullName evidence="2">SGNH/GDSL hydrolase family protein</fullName>
    </submittedName>
</protein>
<dbReference type="CDD" id="cd01836">
    <property type="entry name" value="FeeA_FeeB_like"/>
    <property type="match status" value="1"/>
</dbReference>
<dbReference type="SUPFAM" id="SSF52266">
    <property type="entry name" value="SGNH hydrolase"/>
    <property type="match status" value="1"/>
</dbReference>
<gene>
    <name evidence="2" type="ORF">EXZ61_00760</name>
</gene>
<evidence type="ECO:0000259" key="1">
    <source>
        <dbReference type="Pfam" id="PF13472"/>
    </source>
</evidence>
<feature type="domain" description="SGNH hydrolase-type esterase" evidence="1">
    <location>
        <begin position="70"/>
        <end position="239"/>
    </location>
</feature>